<evidence type="ECO:0000313" key="2">
    <source>
        <dbReference type="EMBL" id="MQP12670.1"/>
    </source>
</evidence>
<dbReference type="AlphaFoldDB" id="A0A6A7WDX9"/>
<dbReference type="EMBL" id="VZAD01000091">
    <property type="protein sequence ID" value="MQP12670.1"/>
    <property type="molecule type" value="Genomic_DNA"/>
</dbReference>
<dbReference type="InterPro" id="IPR024983">
    <property type="entry name" value="CHAT_dom"/>
</dbReference>
<evidence type="ECO:0000313" key="3">
    <source>
        <dbReference type="Proteomes" id="UP000384372"/>
    </source>
</evidence>
<protein>
    <submittedName>
        <fullName evidence="2">CHAT domain-containing protein</fullName>
    </submittedName>
</protein>
<organism evidence="2 3">
    <name type="scientific">Segatella copri</name>
    <dbReference type="NCBI Taxonomy" id="165179"/>
    <lineage>
        <taxon>Bacteria</taxon>
        <taxon>Pseudomonadati</taxon>
        <taxon>Bacteroidota</taxon>
        <taxon>Bacteroidia</taxon>
        <taxon>Bacteroidales</taxon>
        <taxon>Prevotellaceae</taxon>
        <taxon>Segatella</taxon>
    </lineage>
</organism>
<proteinExistence type="predicted"/>
<dbReference type="Proteomes" id="UP000384372">
    <property type="component" value="Unassembled WGS sequence"/>
</dbReference>
<accession>A0A6A7WDX9</accession>
<keyword evidence="3" id="KW-1185">Reference proteome</keyword>
<sequence length="732" mass="83586">MINTALTYGIIHYFVMLGRRTDPNPIATLPPLCMRHNLLHYLTSLPHNVYHYLHGCDYLQRVMLSGEKSGLEVDFIFNDSIEEPSFSMVLSKGLNVFLICTDNDDELIEMNISLSRVCTKNCLFWLDEKKKEIFIMPRVVTSAEEFWDYLFEYAQPLMKDIETPLCVPLCGGSVEFPYFRPANITFFTLASALGNWGIGSYVNSHKEKEIQIKKTQEALADMYGWKRQEKAVDILSQLYGLCQDAFKTASGKTIGFPDQNYPPIVIAAPYTTKDVRDLFKMMAKSEKPLQSIDKVVEMEQTPNYCYDVKVGNVENDLRKIDDFIRLFHVSRLDFLDIVANLHCSFRFSPYLRLPLLCKSLNTELSFVSAKNNMQLAYSKDRMAYNKAIHKVGETMAQKLLAPKTAKMLEKMPAQIVAMTDLPIEWMEVNGVPLGFTHDVCRMPETPSSGMLTHYGIARFSNIYRIPEDILSKTLVVYGCREDAFKKWQDKADICAQTLGAKTVVCQSIDEFEKAVKQHKPDLLIIDTHGGTDLRNHQSFIYMGDDKVYPKDISTRGISARLVFISACNTAPCYNDVNTVANALLEVGASAVTSSYLPLDVMESSTLYIRILNQLNQAARQDIHRNWLAFISHILRTSFIMTPLVENAQKKSPESMDPMLLGKVNMLSMSFENRAELYRKLKGGEKVEGLKYDFSKVVPHYLMYTTIGRADLIMFESSMKKRKEEYEKMMKDE</sequence>
<name>A0A6A7WDX9_9BACT</name>
<dbReference type="OrthoDB" id="7784388at2"/>
<reference evidence="2 3" key="1">
    <citation type="submission" date="2019-09" db="EMBL/GenBank/DDBJ databases">
        <title>Distinct polysaccharide growth profiles of human intestinal Prevotella copri isolates.</title>
        <authorList>
            <person name="Fehlner-Peach H."/>
            <person name="Magnabosco C."/>
            <person name="Raghavan V."/>
            <person name="Scher J.U."/>
            <person name="Tett A."/>
            <person name="Cox L.M."/>
            <person name="Gottsegen C."/>
            <person name="Watters A."/>
            <person name="Wiltshire- Gordon J.D."/>
            <person name="Segata N."/>
            <person name="Bonneau R."/>
            <person name="Littman D.R."/>
        </authorList>
    </citation>
    <scope>NUCLEOTIDE SEQUENCE [LARGE SCALE GENOMIC DNA]</scope>
    <source>
        <strain evidence="3">iAQ1173</strain>
    </source>
</reference>
<gene>
    <name evidence="2" type="ORF">F7D20_12055</name>
</gene>
<evidence type="ECO:0000259" key="1">
    <source>
        <dbReference type="Pfam" id="PF12770"/>
    </source>
</evidence>
<dbReference type="Pfam" id="PF12770">
    <property type="entry name" value="CHAT"/>
    <property type="match status" value="1"/>
</dbReference>
<comment type="caution">
    <text evidence="2">The sequence shown here is derived from an EMBL/GenBank/DDBJ whole genome shotgun (WGS) entry which is preliminary data.</text>
</comment>
<feature type="domain" description="CHAT" evidence="1">
    <location>
        <begin position="507"/>
        <end position="619"/>
    </location>
</feature>